<feature type="domain" description="Putative type VI secretion system Rhs element associated Vgr" evidence="2">
    <location>
        <begin position="486"/>
        <end position="586"/>
    </location>
</feature>
<reference evidence="3" key="1">
    <citation type="submission" date="2022-08" db="EMBL/GenBank/DDBJ databases">
        <authorList>
            <person name="Kim S.-J."/>
        </authorList>
    </citation>
    <scope>NUCLEOTIDE SEQUENCE</scope>
    <source>
        <strain evidence="3">KJ</strain>
    </source>
</reference>
<dbReference type="InterPro" id="IPR028244">
    <property type="entry name" value="T6SS_Rhs_Vgr_dom"/>
</dbReference>
<dbReference type="NCBIfam" id="TIGR03361">
    <property type="entry name" value="VI_Rhs_Vgr"/>
    <property type="match status" value="1"/>
</dbReference>
<dbReference type="InterPro" id="IPR018769">
    <property type="entry name" value="VgrG2_DUF2345"/>
</dbReference>
<evidence type="ECO:0000313" key="4">
    <source>
        <dbReference type="Proteomes" id="UP001246473"/>
    </source>
</evidence>
<dbReference type="NCBIfam" id="TIGR01646">
    <property type="entry name" value="vgr_GE"/>
    <property type="match status" value="1"/>
</dbReference>
<dbReference type="AlphaFoldDB" id="A0AAP5Q9U4"/>
<comment type="caution">
    <text evidence="3">The sequence shown here is derived from an EMBL/GenBank/DDBJ whole genome shotgun (WGS) entry which is preliminary data.</text>
</comment>
<evidence type="ECO:0000259" key="1">
    <source>
        <dbReference type="Pfam" id="PF10106"/>
    </source>
</evidence>
<dbReference type="Pfam" id="PF13296">
    <property type="entry name" value="T6SS_Vgr"/>
    <property type="match status" value="1"/>
</dbReference>
<proteinExistence type="predicted"/>
<protein>
    <submittedName>
        <fullName evidence="3">Type VI secretion system tip protein VgrG</fullName>
    </submittedName>
</protein>
<evidence type="ECO:0000313" key="3">
    <source>
        <dbReference type="EMBL" id="MDT8838475.1"/>
    </source>
</evidence>
<dbReference type="EMBL" id="JANSLM010000004">
    <property type="protein sequence ID" value="MDT8838475.1"/>
    <property type="molecule type" value="Genomic_DNA"/>
</dbReference>
<dbReference type="Gene3D" id="2.30.110.50">
    <property type="match status" value="1"/>
</dbReference>
<dbReference type="RefSeq" id="WP_244207671.1">
    <property type="nucleotide sequence ID" value="NZ_JANSLM010000004.1"/>
</dbReference>
<dbReference type="Gene3D" id="4.10.220.110">
    <property type="match status" value="1"/>
</dbReference>
<feature type="domain" description="DUF2345" evidence="1">
    <location>
        <begin position="605"/>
        <end position="751"/>
    </location>
</feature>
<name>A0AAP5Q9U4_9BURK</name>
<sequence length="779" mass="85965">MGSMVLPSQAYELKLAPHPAPFSVLKFAGDEGVSRLYRYDIEFTSPVADIPMDQVLGRPAKFVIDPIDPNAGYLRKMFGENASKFSEMPPARTIHGIVTQFDQLDTSADETRYRLLVEPRVADLARTVTSRLFQKQSAQEIVTDTLRHYGYREGVDFRFNLRAQYKRHDYVTQYHETSLAFIQRIAADAGIWFRFEQAKDQEVIVFGDDLDAYARSQRVVPLRRHSGLANAGAESVRSIERRMRRVPEAIQLNDYNHRQAGVSLLVEWNAARDDRTTNAVDYRWGEHYETPQEGQRIAQLRHEAHLAQQITFKGEGNAFALESGEVLNLDEQLADAPHGLFIVSVSSHGGRRQAYANTFTAIPSDRVWRTPVIPAARPVINGILPARITSPAHYKRAYLTEEGWYVVKLPFDLDTWSPGGTSRPVRFAKPYSGDNYGHHFPLIDGAEVAIIHTDGDPDRPVIIGAMHDSLHPDLVNNLNHTRNLIRTAAQNEMRMEDEEGREHIRLTTPFRASELNLGHMVDGESKERGQGAELRTDEHVAVRGGKGVLITAEAQPEATGPQLDMQDADATLRQAVDMMRSLNDSAKAAKAWLAEIDQQRVLIEQKLTGLQRPVIVASGPEGVGVVSGRELQVAARKQMFITAGNGLDIGALKRITVAAGEAVSLFAAKLGIRIFAAKGKVQIQAQGDAMELMALNNVALSSSTGEVIITGSKGITLGDGAGAYLKIANGKIEIASPNEVQVRGGLNVEGPASGNFTFPNWSDVPLKDLKGKMNFGFSE</sequence>
<dbReference type="SUPFAM" id="SSF69255">
    <property type="entry name" value="gp5 N-terminal domain-like"/>
    <property type="match status" value="1"/>
</dbReference>
<dbReference type="InterPro" id="IPR017847">
    <property type="entry name" value="T6SS_RhsGE_Vgr_subset"/>
</dbReference>
<evidence type="ECO:0000259" key="2">
    <source>
        <dbReference type="Pfam" id="PF13296"/>
    </source>
</evidence>
<dbReference type="Gene3D" id="3.55.50.10">
    <property type="entry name" value="Baseplate protein-like domains"/>
    <property type="match status" value="1"/>
</dbReference>
<accession>A0AAP5Q9U4</accession>
<gene>
    <name evidence="3" type="primary">vgrG</name>
    <name evidence="3" type="ORF">ParKJ_13730</name>
</gene>
<organism evidence="3 4">
    <name type="scientific">Paraburkholderia fungorum</name>
    <dbReference type="NCBI Taxonomy" id="134537"/>
    <lineage>
        <taxon>Bacteria</taxon>
        <taxon>Pseudomonadati</taxon>
        <taxon>Pseudomonadota</taxon>
        <taxon>Betaproteobacteria</taxon>
        <taxon>Burkholderiales</taxon>
        <taxon>Burkholderiaceae</taxon>
        <taxon>Paraburkholderia</taxon>
    </lineage>
</organism>
<dbReference type="SUPFAM" id="SSF69279">
    <property type="entry name" value="Phage tail proteins"/>
    <property type="match status" value="2"/>
</dbReference>
<dbReference type="InterPro" id="IPR037026">
    <property type="entry name" value="Vgr_OB-fold_dom_sf"/>
</dbReference>
<dbReference type="Proteomes" id="UP001246473">
    <property type="component" value="Unassembled WGS sequence"/>
</dbReference>
<dbReference type="Pfam" id="PF05954">
    <property type="entry name" value="Phage_GPD"/>
    <property type="match status" value="1"/>
</dbReference>
<dbReference type="Gene3D" id="2.40.50.230">
    <property type="entry name" value="Gp5 N-terminal domain"/>
    <property type="match status" value="1"/>
</dbReference>
<dbReference type="Pfam" id="PF10106">
    <property type="entry name" value="DUF2345"/>
    <property type="match status" value="1"/>
</dbReference>
<dbReference type="InterPro" id="IPR006533">
    <property type="entry name" value="T6SS_Vgr_RhsGE"/>
</dbReference>